<reference evidence="4" key="1">
    <citation type="submission" date="2019-03" db="EMBL/GenBank/DDBJ databases">
        <authorList>
            <person name="Danneels B."/>
        </authorList>
    </citation>
    <scope>NUCLEOTIDE SEQUENCE</scope>
</reference>
<protein>
    <recommendedName>
        <fullName evidence="1">DUF883 domain-containing protein</fullName>
    </recommendedName>
</protein>
<name>A0A484QFV7_9ZZZZ</name>
<evidence type="ECO:0000313" key="2">
    <source>
        <dbReference type="EMBL" id="VFR22330.1"/>
    </source>
</evidence>
<dbReference type="EMBL" id="CAADIJ010000014">
    <property type="protein sequence ID" value="VFR72167.1"/>
    <property type="molecule type" value="Genomic_DNA"/>
</dbReference>
<evidence type="ECO:0000259" key="1">
    <source>
        <dbReference type="Pfam" id="PF19029"/>
    </source>
</evidence>
<evidence type="ECO:0000313" key="5">
    <source>
        <dbReference type="EMBL" id="VFR72167.1"/>
    </source>
</evidence>
<sequence>MTTDTDSRRALLERMDKDRLAVYTYRYVPSGRSVPGAYLAGGAALLGLLAWRSPPLVRSAIGVAAPVILRDYVRPWLRMQLTSTAQTSKENDMGVFARTERELDRGIDDAKRAGRRASRELRATGREAQEDVRVNFNNLLADLEETLSSNSDTDIEALRTRLNAQIGKAREAADQAAGLAAGFVQDAVDTAEDHIRTRPLQSVGTAAGIAFLLGLLVGRR</sequence>
<dbReference type="AlphaFoldDB" id="A0A484QFV7"/>
<accession>A0A484QFV7</accession>
<organism evidence="4">
    <name type="scientific">plant metagenome</name>
    <dbReference type="NCBI Taxonomy" id="1297885"/>
    <lineage>
        <taxon>unclassified sequences</taxon>
        <taxon>metagenomes</taxon>
        <taxon>organismal metagenomes</taxon>
    </lineage>
</organism>
<dbReference type="EMBL" id="CAADIC010000010">
    <property type="protein sequence ID" value="VFR28151.1"/>
    <property type="molecule type" value="Genomic_DNA"/>
</dbReference>
<dbReference type="InterPro" id="IPR010279">
    <property type="entry name" value="YqjD/ElaB"/>
</dbReference>
<dbReference type="EMBL" id="CAADHZ010000007">
    <property type="protein sequence ID" value="VFR22330.1"/>
    <property type="molecule type" value="Genomic_DNA"/>
</dbReference>
<dbReference type="Pfam" id="PF19029">
    <property type="entry name" value="DUF883_C"/>
    <property type="match status" value="1"/>
</dbReference>
<dbReference type="EMBL" id="CAADIB010000015">
    <property type="protein sequence ID" value="VFR35590.1"/>
    <property type="molecule type" value="Genomic_DNA"/>
</dbReference>
<evidence type="ECO:0000313" key="3">
    <source>
        <dbReference type="EMBL" id="VFR28151.1"/>
    </source>
</evidence>
<dbReference type="GO" id="GO:0043022">
    <property type="term" value="F:ribosome binding"/>
    <property type="evidence" value="ECO:0007669"/>
    <property type="project" value="InterPro"/>
</dbReference>
<dbReference type="PANTHER" id="PTHR35893">
    <property type="entry name" value="INNER MEMBRANE PROTEIN-RELATED"/>
    <property type="match status" value="1"/>
</dbReference>
<feature type="domain" description="DUF883" evidence="1">
    <location>
        <begin position="191"/>
        <end position="220"/>
    </location>
</feature>
<evidence type="ECO:0000313" key="4">
    <source>
        <dbReference type="EMBL" id="VFR35590.1"/>
    </source>
</evidence>
<dbReference type="InterPro" id="IPR043605">
    <property type="entry name" value="DUF883_C"/>
</dbReference>
<gene>
    <name evidence="3" type="ORF">ANDA3_0886</name>
    <name evidence="2" type="ORF">ANDO1_0889</name>
    <name evidence="4" type="ORF">ANDO2_0796</name>
    <name evidence="6" type="ORF">DAR2_0757</name>
    <name evidence="5" type="ORF">DAR3_0753</name>
</gene>
<evidence type="ECO:0000313" key="6">
    <source>
        <dbReference type="EMBL" id="VFR82548.1"/>
    </source>
</evidence>
<dbReference type="EMBL" id="CAADIL010000032">
    <property type="protein sequence ID" value="VFR82548.1"/>
    <property type="molecule type" value="Genomic_DNA"/>
</dbReference>
<proteinExistence type="predicted"/>
<dbReference type="PANTHER" id="PTHR35893:SF3">
    <property type="entry name" value="INNER MEMBRANE PROTEIN"/>
    <property type="match status" value="1"/>
</dbReference>